<reference evidence="2 3" key="1">
    <citation type="submission" date="2017-09" db="EMBL/GenBank/DDBJ databases">
        <title>Genomics of the genus Arcobacter.</title>
        <authorList>
            <person name="Perez-Cataluna A."/>
            <person name="Figueras M.J."/>
            <person name="Salas-Masso N."/>
        </authorList>
    </citation>
    <scope>NUCLEOTIDE SEQUENCE [LARGE SCALE GENOMIC DNA]</scope>
    <source>
        <strain evidence="2 3">CECT 7386</strain>
    </source>
</reference>
<keyword evidence="1" id="KW-0472">Membrane</keyword>
<name>A0AAX2AFN0_9BACT</name>
<dbReference type="Proteomes" id="UP000290092">
    <property type="component" value="Unassembled WGS sequence"/>
</dbReference>
<proteinExistence type="predicted"/>
<evidence type="ECO:0000313" key="2">
    <source>
        <dbReference type="EMBL" id="RXK12391.1"/>
    </source>
</evidence>
<keyword evidence="1" id="KW-0812">Transmembrane</keyword>
<gene>
    <name evidence="2" type="ORF">CP985_14380</name>
</gene>
<dbReference type="EMBL" id="NXID01000080">
    <property type="protein sequence ID" value="RXK12391.1"/>
    <property type="molecule type" value="Genomic_DNA"/>
</dbReference>
<protein>
    <submittedName>
        <fullName evidence="2">Uncharacterized protein</fullName>
    </submittedName>
</protein>
<evidence type="ECO:0000256" key="1">
    <source>
        <dbReference type="SAM" id="Phobius"/>
    </source>
</evidence>
<dbReference type="AlphaFoldDB" id="A0AAX2AFN0"/>
<accession>A0AAX2AFN0</accession>
<dbReference type="RefSeq" id="WP_114843232.1">
    <property type="nucleotide sequence ID" value="NZ_CP031220.1"/>
</dbReference>
<comment type="caution">
    <text evidence="2">The sequence shown here is derived from an EMBL/GenBank/DDBJ whole genome shotgun (WGS) entry which is preliminary data.</text>
</comment>
<organism evidence="2 3">
    <name type="scientific">Malaciobacter mytili LMG 24559</name>
    <dbReference type="NCBI Taxonomy" id="1032238"/>
    <lineage>
        <taxon>Bacteria</taxon>
        <taxon>Pseudomonadati</taxon>
        <taxon>Campylobacterota</taxon>
        <taxon>Epsilonproteobacteria</taxon>
        <taxon>Campylobacterales</taxon>
        <taxon>Arcobacteraceae</taxon>
        <taxon>Malaciobacter</taxon>
    </lineage>
</organism>
<keyword evidence="1" id="KW-1133">Transmembrane helix</keyword>
<sequence length="97" mass="10916">MNTVYIVYILLTITFLYITPLWNIIIDKIENNSTVISILTIVGDSLYMIGGGIVASDAFTNGLKLWILINNSGIILIILGAIMREYFKKINSFNDKK</sequence>
<dbReference type="KEGG" id="amyt:AMYT_a0023"/>
<feature type="transmembrane region" description="Helical" evidence="1">
    <location>
        <begin position="38"/>
        <end position="59"/>
    </location>
</feature>
<feature type="transmembrane region" description="Helical" evidence="1">
    <location>
        <begin position="65"/>
        <end position="87"/>
    </location>
</feature>
<keyword evidence="3" id="KW-1185">Reference proteome</keyword>
<evidence type="ECO:0000313" key="3">
    <source>
        <dbReference type="Proteomes" id="UP000290092"/>
    </source>
</evidence>
<feature type="transmembrane region" description="Helical" evidence="1">
    <location>
        <begin position="6"/>
        <end position="26"/>
    </location>
</feature>